<evidence type="ECO:0000313" key="2">
    <source>
        <dbReference type="Proteomes" id="UP000265520"/>
    </source>
</evidence>
<accession>A0A392LY75</accession>
<sequence length="99" mass="11593">MFIFSTFSPILSKQQTSTKKISPFLDKPDYDETISHHHHDHDSDLEEDFSGYDHQECYQPPEIDEKEVVVLKDNNFTVTVNKNRFILGGRRRTLLVVLL</sequence>
<dbReference type="Proteomes" id="UP000265520">
    <property type="component" value="Unassembled WGS sequence"/>
</dbReference>
<dbReference type="GO" id="GO:0016853">
    <property type="term" value="F:isomerase activity"/>
    <property type="evidence" value="ECO:0007669"/>
    <property type="project" value="UniProtKB-KW"/>
</dbReference>
<reference evidence="1 2" key="1">
    <citation type="journal article" date="2018" name="Front. Plant Sci.">
        <title>Red Clover (Trifolium pratense) and Zigzag Clover (T. medium) - A Picture of Genomic Similarities and Differences.</title>
        <authorList>
            <person name="Dluhosova J."/>
            <person name="Istvanek J."/>
            <person name="Nedelnik J."/>
            <person name="Repkova J."/>
        </authorList>
    </citation>
    <scope>NUCLEOTIDE SEQUENCE [LARGE SCALE GENOMIC DNA]</scope>
    <source>
        <strain evidence="2">cv. 10/8</strain>
        <tissue evidence="1">Leaf</tissue>
    </source>
</reference>
<dbReference type="EMBL" id="LXQA010000491">
    <property type="protein sequence ID" value="MCH79907.1"/>
    <property type="molecule type" value="Genomic_DNA"/>
</dbReference>
<comment type="caution">
    <text evidence="1">The sequence shown here is derived from an EMBL/GenBank/DDBJ whole genome shotgun (WGS) entry which is preliminary data.</text>
</comment>
<organism evidence="1 2">
    <name type="scientific">Trifolium medium</name>
    <dbReference type="NCBI Taxonomy" id="97028"/>
    <lineage>
        <taxon>Eukaryota</taxon>
        <taxon>Viridiplantae</taxon>
        <taxon>Streptophyta</taxon>
        <taxon>Embryophyta</taxon>
        <taxon>Tracheophyta</taxon>
        <taxon>Spermatophyta</taxon>
        <taxon>Magnoliopsida</taxon>
        <taxon>eudicotyledons</taxon>
        <taxon>Gunneridae</taxon>
        <taxon>Pentapetalae</taxon>
        <taxon>rosids</taxon>
        <taxon>fabids</taxon>
        <taxon>Fabales</taxon>
        <taxon>Fabaceae</taxon>
        <taxon>Papilionoideae</taxon>
        <taxon>50 kb inversion clade</taxon>
        <taxon>NPAAA clade</taxon>
        <taxon>Hologalegina</taxon>
        <taxon>IRL clade</taxon>
        <taxon>Trifolieae</taxon>
        <taxon>Trifolium</taxon>
    </lineage>
</organism>
<proteinExistence type="predicted"/>
<evidence type="ECO:0000313" key="1">
    <source>
        <dbReference type="EMBL" id="MCH79907.1"/>
    </source>
</evidence>
<keyword evidence="2" id="KW-1185">Reference proteome</keyword>
<gene>
    <name evidence="1" type="ORF">A2U01_0000668</name>
</gene>
<dbReference type="AlphaFoldDB" id="A0A392LY75"/>
<keyword evidence="1" id="KW-0413">Isomerase</keyword>
<protein>
    <submittedName>
        <fullName evidence="1">Protein disulfide isomerase-like 1-4-like</fullName>
    </submittedName>
</protein>
<name>A0A392LY75_9FABA</name>